<evidence type="ECO:0000259" key="3">
    <source>
        <dbReference type="Pfam" id="PF17782"/>
    </source>
</evidence>
<dbReference type="InterPro" id="IPR041614">
    <property type="entry name" value="DprA_WH"/>
</dbReference>
<dbReference type="GO" id="GO:0009294">
    <property type="term" value="P:DNA-mediated transformation"/>
    <property type="evidence" value="ECO:0007669"/>
    <property type="project" value="InterPro"/>
</dbReference>
<dbReference type="OrthoDB" id="9785707at2"/>
<dbReference type="InterPro" id="IPR036388">
    <property type="entry name" value="WH-like_DNA-bd_sf"/>
</dbReference>
<dbReference type="eggNOG" id="COG0758">
    <property type="taxonomic scope" value="Bacteria"/>
</dbReference>
<dbReference type="Gene3D" id="1.10.10.10">
    <property type="entry name" value="Winged helix-like DNA-binding domain superfamily/Winged helix DNA-binding domain"/>
    <property type="match status" value="1"/>
</dbReference>
<evidence type="ECO:0000313" key="5">
    <source>
        <dbReference type="Proteomes" id="UP000027821"/>
    </source>
</evidence>
<sequence length="373" mass="41091">MSNRTKDNLIYSIALSLIPKVGPSVYKNIISYSGSAENFFNLPIGKAGKIPKIGPKLLEAIKNKSAYIKQAEKLIEEAVKKDVNILSYQDPNFPIRLKSYEDSPVILFTKGNVDLNPSRSVGIVGTRNATAYGKSITRQIIEDLSPYKPTIISGLAYGIDIEAHRAALHQDLPTVAILGSPVDVIYPAMHKSTSDAMMKAGGVVSEFKLGSEMVPGNFPQRNRVIASLSDALIVVEAAIKGGALITAEIAFSYNKEVFAVPGNLQSPYSEGCNSLIRRMKANIYMGSRDLEEALSWSKEHEKPTPQKLDRRLDEFDENLKPVIKAFIDNQVQQIDDLSWKTQIPISTLASILLQLEFQGIIKSLPGKKYQLIL</sequence>
<feature type="domain" description="Smf/DprA SLOG" evidence="2">
    <location>
        <begin position="85"/>
        <end position="292"/>
    </location>
</feature>
<dbReference type="SUPFAM" id="SSF102405">
    <property type="entry name" value="MCP/YpsA-like"/>
    <property type="match status" value="1"/>
</dbReference>
<feature type="domain" description="DprA winged helix" evidence="3">
    <location>
        <begin position="325"/>
        <end position="367"/>
    </location>
</feature>
<protein>
    <submittedName>
        <fullName evidence="4">DNA processing protein DprA</fullName>
    </submittedName>
</protein>
<reference evidence="4 5" key="1">
    <citation type="submission" date="2014-04" db="EMBL/GenBank/DDBJ databases">
        <title>Characterization and application of a salt tolerant electro-active bacterium.</title>
        <authorList>
            <person name="Yang L."/>
            <person name="Wei S."/>
            <person name="Tay Q.X.M."/>
        </authorList>
    </citation>
    <scope>NUCLEOTIDE SEQUENCE [LARGE SCALE GENOMIC DNA]</scope>
    <source>
        <strain evidence="4 5">LY1</strain>
    </source>
</reference>
<evidence type="ECO:0000259" key="2">
    <source>
        <dbReference type="Pfam" id="PF02481"/>
    </source>
</evidence>
<dbReference type="Proteomes" id="UP000027821">
    <property type="component" value="Unassembled WGS sequence"/>
</dbReference>
<comment type="similarity">
    <text evidence="1">Belongs to the DprA/Smf family.</text>
</comment>
<dbReference type="EMBL" id="JMIH01000024">
    <property type="protein sequence ID" value="KEO72532.1"/>
    <property type="molecule type" value="Genomic_DNA"/>
</dbReference>
<dbReference type="STRING" id="1048983.EL17_17500"/>
<dbReference type="InterPro" id="IPR010994">
    <property type="entry name" value="RuvA_2-like"/>
</dbReference>
<dbReference type="Gene3D" id="3.40.50.450">
    <property type="match status" value="1"/>
</dbReference>
<evidence type="ECO:0000256" key="1">
    <source>
        <dbReference type="ARBA" id="ARBA00006525"/>
    </source>
</evidence>
<dbReference type="Pfam" id="PF02481">
    <property type="entry name" value="DNA_processg_A"/>
    <property type="match status" value="1"/>
</dbReference>
<dbReference type="Pfam" id="PF17782">
    <property type="entry name" value="WHD_DprA"/>
    <property type="match status" value="1"/>
</dbReference>
<proteinExistence type="inferred from homology"/>
<dbReference type="PANTHER" id="PTHR43022:SF1">
    <property type="entry name" value="PROTEIN SMF"/>
    <property type="match status" value="1"/>
</dbReference>
<name>A0A074LFH9_9BACT</name>
<organism evidence="4 5">
    <name type="scientific">Anditalea andensis</name>
    <dbReference type="NCBI Taxonomy" id="1048983"/>
    <lineage>
        <taxon>Bacteria</taxon>
        <taxon>Pseudomonadati</taxon>
        <taxon>Bacteroidota</taxon>
        <taxon>Cytophagia</taxon>
        <taxon>Cytophagales</taxon>
        <taxon>Cytophagaceae</taxon>
        <taxon>Anditalea</taxon>
    </lineage>
</organism>
<dbReference type="RefSeq" id="WP_035077141.1">
    <property type="nucleotide sequence ID" value="NZ_JMIH01000024.1"/>
</dbReference>
<accession>A0A074LFH9</accession>
<dbReference type="InterPro" id="IPR057666">
    <property type="entry name" value="DrpA_SLOG"/>
</dbReference>
<dbReference type="InterPro" id="IPR003488">
    <property type="entry name" value="DprA"/>
</dbReference>
<comment type="caution">
    <text evidence="4">The sequence shown here is derived from an EMBL/GenBank/DDBJ whole genome shotgun (WGS) entry which is preliminary data.</text>
</comment>
<dbReference type="AlphaFoldDB" id="A0A074LFH9"/>
<dbReference type="NCBIfam" id="TIGR00732">
    <property type="entry name" value="dprA"/>
    <property type="match status" value="1"/>
</dbReference>
<keyword evidence="5" id="KW-1185">Reference proteome</keyword>
<gene>
    <name evidence="4" type="ORF">EL17_17500</name>
</gene>
<dbReference type="SUPFAM" id="SSF47781">
    <property type="entry name" value="RuvA domain 2-like"/>
    <property type="match status" value="1"/>
</dbReference>
<dbReference type="PANTHER" id="PTHR43022">
    <property type="entry name" value="PROTEIN SMF"/>
    <property type="match status" value="1"/>
</dbReference>
<evidence type="ECO:0000313" key="4">
    <source>
        <dbReference type="EMBL" id="KEO72532.1"/>
    </source>
</evidence>